<comment type="caution">
    <text evidence="2">The sequence shown here is derived from an EMBL/GenBank/DDBJ whole genome shotgun (WGS) entry which is preliminary data.</text>
</comment>
<reference evidence="3" key="1">
    <citation type="journal article" date="2019" name="Int. J. Syst. Evol. Microbiol.">
        <title>The Global Catalogue of Microorganisms (GCM) 10K type strain sequencing project: providing services to taxonomists for standard genome sequencing and annotation.</title>
        <authorList>
            <consortium name="The Broad Institute Genomics Platform"/>
            <consortium name="The Broad Institute Genome Sequencing Center for Infectious Disease"/>
            <person name="Wu L."/>
            <person name="Ma J."/>
        </authorList>
    </citation>
    <scope>NUCLEOTIDE SEQUENCE [LARGE SCALE GENOMIC DNA]</scope>
    <source>
        <strain evidence="3">CECT 7698</strain>
    </source>
</reference>
<evidence type="ECO:0000313" key="3">
    <source>
        <dbReference type="Proteomes" id="UP001595579"/>
    </source>
</evidence>
<sequence length="224" mass="24591">MELLIQSALSFPSVVLVVLLGLLAVYWLLVAIGLAPIEFLEHNSLRDDHLASAMVSLGFAGVPVSVALTALLGLGTLVAVALELLVLRFLPLGMLRLPLGLVVLWGSLALAAPLSVSLCRKLQPRLHRFRSACQCSLLGESVIVKAREQEDDLYRATLEDDPTVEVILHTKRGAIPAPGERWVLVKYLAGEEAYRAVPRSKYLDARTRLRRLRRVQREGGHATH</sequence>
<dbReference type="Proteomes" id="UP001595579">
    <property type="component" value="Unassembled WGS sequence"/>
</dbReference>
<gene>
    <name evidence="2" type="ORF">ACFOEV_01880</name>
</gene>
<accession>A0ABV7LJ84</accession>
<evidence type="ECO:0000313" key="2">
    <source>
        <dbReference type="EMBL" id="MFC3282360.1"/>
    </source>
</evidence>
<proteinExistence type="predicted"/>
<feature type="transmembrane region" description="Helical" evidence="1">
    <location>
        <begin position="57"/>
        <end position="87"/>
    </location>
</feature>
<feature type="transmembrane region" description="Helical" evidence="1">
    <location>
        <begin position="12"/>
        <end position="37"/>
    </location>
</feature>
<organism evidence="2 3">
    <name type="scientific">Litchfieldella rifensis</name>
    <dbReference type="NCBI Taxonomy" id="762643"/>
    <lineage>
        <taxon>Bacteria</taxon>
        <taxon>Pseudomonadati</taxon>
        <taxon>Pseudomonadota</taxon>
        <taxon>Gammaproteobacteria</taxon>
        <taxon>Oceanospirillales</taxon>
        <taxon>Halomonadaceae</taxon>
        <taxon>Litchfieldella</taxon>
    </lineage>
</organism>
<keyword evidence="3" id="KW-1185">Reference proteome</keyword>
<name>A0ABV7LJ84_9GAMM</name>
<keyword evidence="1" id="KW-1133">Transmembrane helix</keyword>
<feature type="transmembrane region" description="Helical" evidence="1">
    <location>
        <begin position="99"/>
        <end position="118"/>
    </location>
</feature>
<keyword evidence="1" id="KW-0472">Membrane</keyword>
<keyword evidence="1" id="KW-0812">Transmembrane</keyword>
<evidence type="ECO:0000256" key="1">
    <source>
        <dbReference type="SAM" id="Phobius"/>
    </source>
</evidence>
<dbReference type="EMBL" id="JBHRUG010000002">
    <property type="protein sequence ID" value="MFC3282360.1"/>
    <property type="molecule type" value="Genomic_DNA"/>
</dbReference>
<dbReference type="RefSeq" id="WP_386771033.1">
    <property type="nucleotide sequence ID" value="NZ_JBHRUG010000002.1"/>
</dbReference>
<protein>
    <submittedName>
        <fullName evidence="2">Uncharacterized protein</fullName>
    </submittedName>
</protein>